<accession>A0ABR2XTA3</accession>
<dbReference type="Gene3D" id="3.40.50.720">
    <property type="entry name" value="NAD(P)-binding Rossmann-like Domain"/>
    <property type="match status" value="1"/>
</dbReference>
<keyword evidence="3" id="KW-1185">Reference proteome</keyword>
<evidence type="ECO:0000313" key="3">
    <source>
        <dbReference type="Proteomes" id="UP001465668"/>
    </source>
</evidence>
<gene>
    <name evidence="2" type="ORF">SCAR479_06388</name>
</gene>
<proteinExistence type="predicted"/>
<dbReference type="Proteomes" id="UP001465668">
    <property type="component" value="Unassembled WGS sequence"/>
</dbReference>
<comment type="caution">
    <text evidence="2">The sequence shown here is derived from an EMBL/GenBank/DDBJ whole genome shotgun (WGS) entry which is preliminary data.</text>
</comment>
<name>A0ABR2XTA3_9PEZI</name>
<feature type="region of interest" description="Disordered" evidence="1">
    <location>
        <begin position="1"/>
        <end position="36"/>
    </location>
</feature>
<reference evidence="2 3" key="1">
    <citation type="submission" date="2024-02" db="EMBL/GenBank/DDBJ databases">
        <title>First draft genome assembly of two strains of Seiridium cardinale.</title>
        <authorList>
            <person name="Emiliani G."/>
            <person name="Scali E."/>
        </authorList>
    </citation>
    <scope>NUCLEOTIDE SEQUENCE [LARGE SCALE GENOMIC DNA]</scope>
    <source>
        <strain evidence="2 3">BM-138-000479</strain>
    </source>
</reference>
<dbReference type="EMBL" id="JARVKM010000024">
    <property type="protein sequence ID" value="KAK9776987.1"/>
    <property type="molecule type" value="Genomic_DNA"/>
</dbReference>
<sequence>MPLIPGTRGDVATTQSSRYLPPVPSHSPPTAAMLKASSPEFNSRLVQVGSSGHRAAEIQFDKFNLAADGAYDRSKAYEQSKLAQIYAANYKHMTKSAKQSWTENYQLTKWLKSPEQGAATTVLASLSSYKRRKWPK</sequence>
<organism evidence="2 3">
    <name type="scientific">Seiridium cardinale</name>
    <dbReference type="NCBI Taxonomy" id="138064"/>
    <lineage>
        <taxon>Eukaryota</taxon>
        <taxon>Fungi</taxon>
        <taxon>Dikarya</taxon>
        <taxon>Ascomycota</taxon>
        <taxon>Pezizomycotina</taxon>
        <taxon>Sordariomycetes</taxon>
        <taxon>Xylariomycetidae</taxon>
        <taxon>Amphisphaeriales</taxon>
        <taxon>Sporocadaceae</taxon>
        <taxon>Seiridium</taxon>
    </lineage>
</organism>
<evidence type="ECO:0000313" key="2">
    <source>
        <dbReference type="EMBL" id="KAK9776987.1"/>
    </source>
</evidence>
<protein>
    <submittedName>
        <fullName evidence="2">Short chain dehydrogenase</fullName>
    </submittedName>
</protein>
<evidence type="ECO:0000256" key="1">
    <source>
        <dbReference type="SAM" id="MobiDB-lite"/>
    </source>
</evidence>